<comment type="subcellular location">
    <subcellularLocation>
        <location evidence="1">Cell membrane</location>
        <topology evidence="1">Multi-pass membrane protein</topology>
    </subcellularLocation>
</comment>
<evidence type="ECO:0000256" key="9">
    <source>
        <dbReference type="SAM" id="Phobius"/>
    </source>
</evidence>
<keyword evidence="4" id="KW-1003">Cell membrane</keyword>
<feature type="transmembrane region" description="Helical" evidence="9">
    <location>
        <begin position="393"/>
        <end position="411"/>
    </location>
</feature>
<dbReference type="RefSeq" id="WP_231913526.1">
    <property type="nucleotide sequence ID" value="NZ_LS483464.1"/>
</dbReference>
<feature type="transmembrane region" description="Helical" evidence="9">
    <location>
        <begin position="160"/>
        <end position="179"/>
    </location>
</feature>
<feature type="region of interest" description="Disordered" evidence="8">
    <location>
        <begin position="601"/>
        <end position="669"/>
    </location>
</feature>
<feature type="transmembrane region" description="Helical" evidence="9">
    <location>
        <begin position="512"/>
        <end position="531"/>
    </location>
</feature>
<evidence type="ECO:0000313" key="11">
    <source>
        <dbReference type="Proteomes" id="UP000221653"/>
    </source>
</evidence>
<evidence type="ECO:0000313" key="10">
    <source>
        <dbReference type="EMBL" id="PFG28248.1"/>
    </source>
</evidence>
<evidence type="ECO:0000256" key="5">
    <source>
        <dbReference type="ARBA" id="ARBA00022692"/>
    </source>
</evidence>
<keyword evidence="3" id="KW-0813">Transport</keyword>
<proteinExistence type="inferred from homology"/>
<feature type="transmembrane region" description="Helical" evidence="9">
    <location>
        <begin position="423"/>
        <end position="447"/>
    </location>
</feature>
<keyword evidence="6 9" id="KW-1133">Transmembrane helix</keyword>
<feature type="compositionally biased region" description="Basic residues" evidence="8">
    <location>
        <begin position="1"/>
        <end position="14"/>
    </location>
</feature>
<dbReference type="GO" id="GO:0022857">
    <property type="term" value="F:transmembrane transporter activity"/>
    <property type="evidence" value="ECO:0007669"/>
    <property type="project" value="InterPro"/>
</dbReference>
<dbReference type="Proteomes" id="UP000221653">
    <property type="component" value="Unassembled WGS sequence"/>
</dbReference>
<reference evidence="10 11" key="1">
    <citation type="submission" date="2017-10" db="EMBL/GenBank/DDBJ databases">
        <title>Sequencing the genomes of 1000 actinobacteria strains.</title>
        <authorList>
            <person name="Klenk H.-P."/>
        </authorList>
    </citation>
    <scope>NUCLEOTIDE SEQUENCE [LARGE SCALE GENOMIC DNA]</scope>
    <source>
        <strain evidence="10 11">DSM 20688</strain>
    </source>
</reference>
<feature type="transmembrane region" description="Helical" evidence="9">
    <location>
        <begin position="301"/>
        <end position="321"/>
    </location>
</feature>
<dbReference type="AlphaFoldDB" id="A0A2A9DNH1"/>
<keyword evidence="11" id="KW-1185">Reference proteome</keyword>
<evidence type="ECO:0000256" key="4">
    <source>
        <dbReference type="ARBA" id="ARBA00022475"/>
    </source>
</evidence>
<feature type="transmembrane region" description="Helical" evidence="9">
    <location>
        <begin position="543"/>
        <end position="564"/>
    </location>
</feature>
<keyword evidence="5 9" id="KW-0812">Transmembrane</keyword>
<feature type="transmembrane region" description="Helical" evidence="9">
    <location>
        <begin position="333"/>
        <end position="353"/>
    </location>
</feature>
<feature type="transmembrane region" description="Helical" evidence="9">
    <location>
        <begin position="118"/>
        <end position="139"/>
    </location>
</feature>
<feature type="transmembrane region" description="Helical" evidence="9">
    <location>
        <begin position="215"/>
        <end position="233"/>
    </location>
</feature>
<dbReference type="NCBIfam" id="TIGR00842">
    <property type="entry name" value="bcct"/>
    <property type="match status" value="1"/>
</dbReference>
<name>A0A2A9DNH1_9CORY</name>
<dbReference type="Pfam" id="PF02028">
    <property type="entry name" value="BCCT"/>
    <property type="match status" value="1"/>
</dbReference>
<evidence type="ECO:0000256" key="1">
    <source>
        <dbReference type="ARBA" id="ARBA00004651"/>
    </source>
</evidence>
<feature type="transmembrane region" description="Helical" evidence="9">
    <location>
        <begin position="469"/>
        <end position="491"/>
    </location>
</feature>
<sequence>MDKNQPQKHKQRKPSKGEPNADAERAPVTVEYRRKPANPTMARGMRFVGQATSGRRTTHPGLIPGIGVEKTGVVYKTSWIVFGIALAASLGVLAWAVIAPQNLLDVGTTMREGVTSNFGWFFTALILLIMVFMFVIALAPTGNIKLGEDDEEPDYSRATWISMLFAAGLGIGLIFYGPMEPMQHFIDAPPASDAPSGDSANVLPAMSQALLHQTLFTWGIYALVGGAIAYASYRRGRLPLISGLFEPVFPDGPNRLLGKIIDVFAVLVTLFGTATSLGIGALQIQAGTEIVTGWSVAGNKFLIGAVTILTCVFIYSAVSGVKKGLRILSNMNMFLVIFLALFVLVTGPTLFVLDLIPTSLVHYLSTFPDMFAISPSQGEETAEIMTAWTTMYWAWWISWSPFVGMFIAKISRGRTIREFTFTVILGPGLISVVWYVIFGGTAIYQVLNDFGLEIKGSGENVMFDLLGELPLASVMQVITLLAVLIFFTTAADSATLVMGTMSQHGRPEPSRWATVTWGVALGSVSLALLLIGGQNALSGLQAIMVASALPFAIILLGVMWCWFVDLRNDPYMIRRHYAKSAIAQGVRRGIEEHGDDFVFGAEGVDPEEGAGAKSRYESEDPELSEWYTEHAEAREEAEAVAAEDPDASTPGPIHVEGKEYDDTPPPPQH</sequence>
<feature type="transmembrane region" description="Helical" evidence="9">
    <location>
        <begin position="260"/>
        <end position="281"/>
    </location>
</feature>
<keyword evidence="7 9" id="KW-0472">Membrane</keyword>
<evidence type="ECO:0000256" key="7">
    <source>
        <dbReference type="ARBA" id="ARBA00023136"/>
    </source>
</evidence>
<feature type="region of interest" description="Disordered" evidence="8">
    <location>
        <begin position="1"/>
        <end position="31"/>
    </location>
</feature>
<dbReference type="PANTHER" id="PTHR30047:SF7">
    <property type="entry name" value="HIGH-AFFINITY CHOLINE TRANSPORT PROTEIN"/>
    <property type="match status" value="1"/>
</dbReference>
<dbReference type="PANTHER" id="PTHR30047">
    <property type="entry name" value="HIGH-AFFINITY CHOLINE TRANSPORT PROTEIN-RELATED"/>
    <property type="match status" value="1"/>
</dbReference>
<dbReference type="GO" id="GO:0005886">
    <property type="term" value="C:plasma membrane"/>
    <property type="evidence" value="ECO:0007669"/>
    <property type="project" value="UniProtKB-SubCell"/>
</dbReference>
<dbReference type="EMBL" id="PDJF01000001">
    <property type="protein sequence ID" value="PFG28248.1"/>
    <property type="molecule type" value="Genomic_DNA"/>
</dbReference>
<comment type="caution">
    <text evidence="10">The sequence shown here is derived from an EMBL/GenBank/DDBJ whole genome shotgun (WGS) entry which is preliminary data.</text>
</comment>
<comment type="similarity">
    <text evidence="2">Belongs to the BCCT transporter (TC 2.A.15) family.</text>
</comment>
<feature type="transmembrane region" description="Helical" evidence="9">
    <location>
        <begin position="79"/>
        <end position="98"/>
    </location>
</feature>
<organism evidence="10 11">
    <name type="scientific">Corynebacterium renale</name>
    <dbReference type="NCBI Taxonomy" id="1724"/>
    <lineage>
        <taxon>Bacteria</taxon>
        <taxon>Bacillati</taxon>
        <taxon>Actinomycetota</taxon>
        <taxon>Actinomycetes</taxon>
        <taxon>Mycobacteriales</taxon>
        <taxon>Corynebacteriaceae</taxon>
        <taxon>Corynebacterium</taxon>
    </lineage>
</organism>
<evidence type="ECO:0000256" key="8">
    <source>
        <dbReference type="SAM" id="MobiDB-lite"/>
    </source>
</evidence>
<evidence type="ECO:0000256" key="2">
    <source>
        <dbReference type="ARBA" id="ARBA00005658"/>
    </source>
</evidence>
<evidence type="ECO:0000256" key="6">
    <source>
        <dbReference type="ARBA" id="ARBA00022989"/>
    </source>
</evidence>
<accession>A0A2A9DNH1</accession>
<gene>
    <name evidence="10" type="ORF">ATK06_1351</name>
</gene>
<dbReference type="InterPro" id="IPR000060">
    <property type="entry name" value="BCCT_transptr"/>
</dbReference>
<evidence type="ECO:0000256" key="3">
    <source>
        <dbReference type="ARBA" id="ARBA00022448"/>
    </source>
</evidence>
<protein>
    <submittedName>
        <fullName evidence="10">Choline/carnitine/betaine transport</fullName>
    </submittedName>
</protein>
<feature type="compositionally biased region" description="Basic and acidic residues" evidence="8">
    <location>
        <begin position="627"/>
        <end position="637"/>
    </location>
</feature>